<evidence type="ECO:0000313" key="3">
    <source>
        <dbReference type="Proteomes" id="UP000014480"/>
    </source>
</evidence>
<dbReference type="PANTHER" id="PTHR35186:SF4">
    <property type="entry name" value="PRION-INHIBITION AND PROPAGATION HELO DOMAIN-CONTAINING PROTEIN"/>
    <property type="match status" value="1"/>
</dbReference>
<dbReference type="STRING" id="1213857.A0A484FCY6"/>
<protein>
    <submittedName>
        <fullName evidence="2">Uncharacterized protein</fullName>
    </submittedName>
</protein>
<dbReference type="AlphaFoldDB" id="A0A484FCY6"/>
<dbReference type="OrthoDB" id="3565018at2759"/>
<accession>A0A484FCY6</accession>
<evidence type="ECO:0000256" key="1">
    <source>
        <dbReference type="SAM" id="MobiDB-lite"/>
    </source>
</evidence>
<sequence>MTTCLMLLDNERASRHIMSGFEVAGVVLGAFPILCEAAKECKSLMERAESWWGFESYFESFVAEVETQEVRRILTKDHQMAANPGTQSQSKLEAGTPATDRTSHVPLQTFIRVQQSTTAGEIQSICAFATSTDASRMETNTMSLDADERVVLQPKPFDQSNVKGAKVQSIESFLCLPSSRYRRLTAGLHLASTVVSLATTAWIPEKLVKNDVLILCGKVSDGTNTRFGPYIHRSSRNFCTSSDGSWNAKSSLLLLGVVLLELFHGQMLEMQPLWNELLSDGQPNEVTMACSAFLWLNQCQESMTDFIGKELGGVLYEVIRKCVCFDIGSDDDFGDAEVAEVVYREIVTPLKRCFPQFG</sequence>
<comment type="caution">
    <text evidence="2">The sequence shown here is derived from an EMBL/GenBank/DDBJ whole genome shotgun (WGS) entry which is preliminary data.</text>
</comment>
<feature type="region of interest" description="Disordered" evidence="1">
    <location>
        <begin position="78"/>
        <end position="100"/>
    </location>
</feature>
<evidence type="ECO:0000313" key="2">
    <source>
        <dbReference type="EMBL" id="TDZ15425.1"/>
    </source>
</evidence>
<proteinExistence type="predicted"/>
<keyword evidence="3" id="KW-1185">Reference proteome</keyword>
<name>A0A484FCY6_COLOR</name>
<dbReference type="PANTHER" id="PTHR35186">
    <property type="entry name" value="ANK_REP_REGION DOMAIN-CONTAINING PROTEIN"/>
    <property type="match status" value="1"/>
</dbReference>
<gene>
    <name evidence="2" type="ORF">Cob_v011652</name>
</gene>
<organism evidence="2 3">
    <name type="scientific">Colletotrichum orbiculare (strain 104-T / ATCC 96160 / CBS 514.97 / LARS 414 / MAFF 240422)</name>
    <name type="common">Cucumber anthracnose fungus</name>
    <name type="synonym">Colletotrichum lagenarium</name>
    <dbReference type="NCBI Taxonomy" id="1213857"/>
    <lineage>
        <taxon>Eukaryota</taxon>
        <taxon>Fungi</taxon>
        <taxon>Dikarya</taxon>
        <taxon>Ascomycota</taxon>
        <taxon>Pezizomycotina</taxon>
        <taxon>Sordariomycetes</taxon>
        <taxon>Hypocreomycetidae</taxon>
        <taxon>Glomerellales</taxon>
        <taxon>Glomerellaceae</taxon>
        <taxon>Colletotrichum</taxon>
        <taxon>Colletotrichum orbiculare species complex</taxon>
    </lineage>
</organism>
<dbReference type="Proteomes" id="UP000014480">
    <property type="component" value="Unassembled WGS sequence"/>
</dbReference>
<reference evidence="3" key="2">
    <citation type="journal article" date="2019" name="Mol. Plant Microbe Interact.">
        <title>Genome sequence resources for four phytopathogenic fungi from the Colletotrichum orbiculare species complex.</title>
        <authorList>
            <person name="Gan P."/>
            <person name="Tsushima A."/>
            <person name="Narusaka M."/>
            <person name="Narusaka Y."/>
            <person name="Takano Y."/>
            <person name="Kubo Y."/>
            <person name="Shirasu K."/>
        </authorList>
    </citation>
    <scope>GENOME REANNOTATION</scope>
    <source>
        <strain evidence="3">104-T / ATCC 96160 / CBS 514.97 / LARS 414 / MAFF 240422</strain>
    </source>
</reference>
<dbReference type="EMBL" id="AMCV02000040">
    <property type="protein sequence ID" value="TDZ15425.1"/>
    <property type="molecule type" value="Genomic_DNA"/>
</dbReference>
<reference evidence="3" key="1">
    <citation type="journal article" date="2013" name="New Phytol.">
        <title>Comparative genomic and transcriptomic analyses reveal the hemibiotrophic stage shift of Colletotrichum fungi.</title>
        <authorList>
            <person name="Gan P."/>
            <person name="Ikeda K."/>
            <person name="Irieda H."/>
            <person name="Narusaka M."/>
            <person name="O'Connell R.J."/>
            <person name="Narusaka Y."/>
            <person name="Takano Y."/>
            <person name="Kubo Y."/>
            <person name="Shirasu K."/>
        </authorList>
    </citation>
    <scope>NUCLEOTIDE SEQUENCE [LARGE SCALE GENOMIC DNA]</scope>
    <source>
        <strain evidence="3">104-T / ATCC 96160 / CBS 514.97 / LARS 414 / MAFF 240422</strain>
    </source>
</reference>